<accession>A0A0R3LWP4</accession>
<evidence type="ECO:0000313" key="2">
    <source>
        <dbReference type="Proteomes" id="UP000051913"/>
    </source>
</evidence>
<dbReference type="RefSeq" id="WP_057849169.1">
    <property type="nucleotide sequence ID" value="NZ_LLXX01000029.1"/>
</dbReference>
<evidence type="ECO:0000313" key="1">
    <source>
        <dbReference type="EMBL" id="KRR12394.1"/>
    </source>
</evidence>
<protein>
    <submittedName>
        <fullName evidence="1">Uncharacterized protein</fullName>
    </submittedName>
</protein>
<dbReference type="AlphaFoldDB" id="A0A0R3LWP4"/>
<reference evidence="1 2" key="1">
    <citation type="submission" date="2014-03" db="EMBL/GenBank/DDBJ databases">
        <title>Bradyrhizobium valentinum sp. nov., isolated from effective nodules of Lupinus mariae-josephae, a lupine endemic of basic-lime soils in Eastern Spain.</title>
        <authorList>
            <person name="Duran D."/>
            <person name="Rey L."/>
            <person name="Navarro A."/>
            <person name="Busquets A."/>
            <person name="Imperial J."/>
            <person name="Ruiz-Argueso T."/>
        </authorList>
    </citation>
    <scope>NUCLEOTIDE SEQUENCE [LARGE SCALE GENOMIC DNA]</scope>
    <source>
        <strain evidence="1 2">LmjM3</strain>
    </source>
</reference>
<dbReference type="EMBL" id="LLXX01000029">
    <property type="protein sequence ID" value="KRR12394.1"/>
    <property type="molecule type" value="Genomic_DNA"/>
</dbReference>
<organism evidence="1 2">
    <name type="scientific">Bradyrhizobium valentinum</name>
    <dbReference type="NCBI Taxonomy" id="1518501"/>
    <lineage>
        <taxon>Bacteria</taxon>
        <taxon>Pseudomonadati</taxon>
        <taxon>Pseudomonadota</taxon>
        <taxon>Alphaproteobacteria</taxon>
        <taxon>Hyphomicrobiales</taxon>
        <taxon>Nitrobacteraceae</taxon>
        <taxon>Bradyrhizobium</taxon>
    </lineage>
</organism>
<comment type="caution">
    <text evidence="1">The sequence shown here is derived from an EMBL/GenBank/DDBJ whole genome shotgun (WGS) entry which is preliminary data.</text>
</comment>
<keyword evidence="2" id="KW-1185">Reference proteome</keyword>
<sequence>MMKQWQRENNVSLKSFQLERLSVEFLSNWESNQRDHFWYDWMVRDFLGYLIGRANTFGCTHTGGDLHATRRQFSRRYRAIRLDETIKDYELLAGEFTNLRDRFRQAKLIGSQRPAAEFEAEVKALIPRLEKARSRVLAPPERYFRKAQKNRYRRLRTRSGSQSALEL</sequence>
<dbReference type="Proteomes" id="UP000051913">
    <property type="component" value="Unassembled WGS sequence"/>
</dbReference>
<name>A0A0R3LWP4_9BRAD</name>
<gene>
    <name evidence="1" type="ORF">CP49_08165</name>
</gene>
<proteinExistence type="predicted"/>